<dbReference type="OMA" id="YKMPCKA"/>
<feature type="domain" description="Replication factor Mcm10 C-terminal" evidence="10">
    <location>
        <begin position="408"/>
        <end position="702"/>
    </location>
</feature>
<feature type="region of interest" description="Disordered" evidence="9">
    <location>
        <begin position="440"/>
        <end position="460"/>
    </location>
</feature>
<dbReference type="Pfam" id="PF09332">
    <property type="entry name" value="Mcm10"/>
    <property type="match status" value="1"/>
</dbReference>
<feature type="region of interest" description="Disordered" evidence="9">
    <location>
        <begin position="519"/>
        <end position="546"/>
    </location>
</feature>
<evidence type="ECO:0000256" key="2">
    <source>
        <dbReference type="ARBA" id="ARBA00009679"/>
    </source>
</evidence>
<dbReference type="InterPro" id="IPR055065">
    <property type="entry name" value="OB_MCM10"/>
</dbReference>
<dbReference type="OrthoDB" id="273123at2759"/>
<evidence type="ECO:0000256" key="7">
    <source>
        <dbReference type="ARBA" id="ARBA00022833"/>
    </source>
</evidence>
<keyword evidence="8" id="KW-0539">Nucleus</keyword>
<keyword evidence="4" id="KW-0235">DNA replication</keyword>
<evidence type="ECO:0000259" key="10">
    <source>
        <dbReference type="SMART" id="SM01280"/>
    </source>
</evidence>
<reference evidence="12" key="1">
    <citation type="submission" date="2020-12" db="UniProtKB">
        <authorList>
            <consortium name="WormBaseParasite"/>
        </authorList>
    </citation>
    <scope>IDENTIFICATION</scope>
    <source>
        <strain evidence="12">MHco3</strain>
    </source>
</reference>
<dbReference type="WBParaSite" id="HCON_00017970-00001">
    <property type="protein sequence ID" value="HCON_00017970-00001"/>
    <property type="gene ID" value="HCON_00017970"/>
</dbReference>
<feature type="region of interest" description="Disordered" evidence="9">
    <location>
        <begin position="47"/>
        <end position="140"/>
    </location>
</feature>
<dbReference type="SMART" id="SM01280">
    <property type="entry name" value="Mcm10"/>
    <property type="match status" value="1"/>
</dbReference>
<evidence type="ECO:0000256" key="9">
    <source>
        <dbReference type="SAM" id="MobiDB-lite"/>
    </source>
</evidence>
<dbReference type="GO" id="GO:0006270">
    <property type="term" value="P:DNA replication initiation"/>
    <property type="evidence" value="ECO:0007669"/>
    <property type="project" value="InterPro"/>
</dbReference>
<sequence>MDKFLSLCEEDGLISFGDEGERASTEKIQSAIEELVETKKELVTKARAVAFDGDPERSREGNKSKSKDLNRVGASFDQPSFGDEPTSSKFPVISHSDSSDDEFMDSKKDLNEMGKQLQKQLDKQEQQRLASHERQRPPLRVKKTPAETVLSGVGKSGKSEKVAPTLFDSFFRLNIRNPKISSSTFESYIDGHKRFRISDLKPNFATTGESWTTAGVVVSREVRKSANGKDYLIWKLHDLKDCQQPPVMLLLFGEAYKEYWKLQVGICVALMTPMIADQDNNPAPTSEKFKQRTTRVVLKVFRPVQVVELGYSSDLGMCKGVKLDGQKCSNFVNISLSDYCVHHVMKEARKLSANRGSFNSVTSHPPPQNPNRRLCSNLNRAGPSGIGSLDSLNSLGIIRPTQSNMIKSSELKTTTKSEEKETLKKIMNGQSHMFGARNLKQLSDSKNKGSGERAVKPGSSSMADFIHSQVDCSEGASFHAPKLGFGLCDEKDSSRHMITLEESNFSQKDPARLRAISILKKTKEQPSGKSRPAKRQKENLDEAASAKRSKLSTLDNVIDLDALLEKKSMYESEADKAQGMMVQKHLDSLEAKEKVETFVTECMSVKDVKVVNCKKCGYTAQRQSDLCIHEGHTVTRTTAEKRFFKCGSCHKRIIVFSMMPTKPCKQCSANEWVRVAMRDERKVQLENEKLLLRGEERKFVNS</sequence>
<dbReference type="Gene3D" id="2.40.50.140">
    <property type="entry name" value="Nucleic acid-binding proteins"/>
    <property type="match status" value="1"/>
</dbReference>
<dbReference type="AlphaFoldDB" id="A0A7I4XVL0"/>
<dbReference type="Pfam" id="PF24863">
    <property type="entry name" value="zf-CCCH_Mcm10"/>
    <property type="match status" value="1"/>
</dbReference>
<proteinExistence type="inferred from homology"/>
<keyword evidence="11" id="KW-1185">Reference proteome</keyword>
<dbReference type="GO" id="GO:0003688">
    <property type="term" value="F:DNA replication origin binding"/>
    <property type="evidence" value="ECO:0007669"/>
    <property type="project" value="TreeGrafter"/>
</dbReference>
<evidence type="ECO:0000256" key="3">
    <source>
        <dbReference type="ARBA" id="ARBA00017770"/>
    </source>
</evidence>
<protein>
    <recommendedName>
        <fullName evidence="3">Protein MCM10 homolog</fullName>
    </recommendedName>
</protein>
<evidence type="ECO:0000256" key="1">
    <source>
        <dbReference type="ARBA" id="ARBA00004123"/>
    </source>
</evidence>
<evidence type="ECO:0000256" key="5">
    <source>
        <dbReference type="ARBA" id="ARBA00022723"/>
    </source>
</evidence>
<keyword evidence="5" id="KW-0479">Metal-binding</keyword>
<dbReference type="GO" id="GO:0043596">
    <property type="term" value="C:nuclear replication fork"/>
    <property type="evidence" value="ECO:0007669"/>
    <property type="project" value="TreeGrafter"/>
</dbReference>
<keyword evidence="7" id="KW-0862">Zinc</keyword>
<evidence type="ECO:0000313" key="12">
    <source>
        <dbReference type="WBParaSite" id="HCON_00017970-00001"/>
    </source>
</evidence>
<dbReference type="InterPro" id="IPR056791">
    <property type="entry name" value="Znf_Mcm10_C"/>
</dbReference>
<dbReference type="GO" id="GO:0003697">
    <property type="term" value="F:single-stranded DNA binding"/>
    <property type="evidence" value="ECO:0007669"/>
    <property type="project" value="InterPro"/>
</dbReference>
<evidence type="ECO:0000256" key="8">
    <source>
        <dbReference type="ARBA" id="ARBA00023242"/>
    </source>
</evidence>
<dbReference type="InterPro" id="IPR015408">
    <property type="entry name" value="Znf_Mcm10/DnaG"/>
</dbReference>
<dbReference type="PANTHER" id="PTHR13454:SF11">
    <property type="entry name" value="PROTEIN MCM10 HOMOLOG"/>
    <property type="match status" value="1"/>
</dbReference>
<dbReference type="InterPro" id="IPR015411">
    <property type="entry name" value="Rep_factor_Mcm10_C"/>
</dbReference>
<dbReference type="GO" id="GO:0008270">
    <property type="term" value="F:zinc ion binding"/>
    <property type="evidence" value="ECO:0007669"/>
    <property type="project" value="UniProtKB-KW"/>
</dbReference>
<dbReference type="PANTHER" id="PTHR13454">
    <property type="entry name" value="PROTEIN MCM10 HOMOLOG"/>
    <property type="match status" value="1"/>
</dbReference>
<dbReference type="InterPro" id="IPR012340">
    <property type="entry name" value="NA-bd_OB-fold"/>
</dbReference>
<comment type="subcellular location">
    <subcellularLocation>
        <location evidence="1">Nucleus</location>
    </subcellularLocation>
</comment>
<name>A0A7I4XVL0_HAECO</name>
<accession>A0A7I4XVL0</accession>
<keyword evidence="6" id="KW-0863">Zinc-finger</keyword>
<evidence type="ECO:0000313" key="11">
    <source>
        <dbReference type="Proteomes" id="UP000025227"/>
    </source>
</evidence>
<organism evidence="11 12">
    <name type="scientific">Haemonchus contortus</name>
    <name type="common">Barber pole worm</name>
    <dbReference type="NCBI Taxonomy" id="6289"/>
    <lineage>
        <taxon>Eukaryota</taxon>
        <taxon>Metazoa</taxon>
        <taxon>Ecdysozoa</taxon>
        <taxon>Nematoda</taxon>
        <taxon>Chromadorea</taxon>
        <taxon>Rhabditida</taxon>
        <taxon>Rhabditina</taxon>
        <taxon>Rhabditomorpha</taxon>
        <taxon>Strongyloidea</taxon>
        <taxon>Trichostrongylidae</taxon>
        <taxon>Haemonchus</taxon>
    </lineage>
</organism>
<dbReference type="Proteomes" id="UP000025227">
    <property type="component" value="Unplaced"/>
</dbReference>
<evidence type="ECO:0000256" key="4">
    <source>
        <dbReference type="ARBA" id="ARBA00022705"/>
    </source>
</evidence>
<feature type="compositionally biased region" description="Basic and acidic residues" evidence="9">
    <location>
        <begin position="54"/>
        <end position="70"/>
    </location>
</feature>
<comment type="similarity">
    <text evidence="2">Belongs to the MCM10 family.</text>
</comment>
<dbReference type="Pfam" id="PF22379">
    <property type="entry name" value="OB_MCM10"/>
    <property type="match status" value="1"/>
</dbReference>
<feature type="compositionally biased region" description="Basic and acidic residues" evidence="9">
    <location>
        <begin position="443"/>
        <end position="455"/>
    </location>
</feature>
<feature type="compositionally biased region" description="Basic and acidic residues" evidence="9">
    <location>
        <begin position="120"/>
        <end position="136"/>
    </location>
</feature>
<dbReference type="InterPro" id="IPR040184">
    <property type="entry name" value="Mcm10"/>
</dbReference>
<evidence type="ECO:0000256" key="6">
    <source>
        <dbReference type="ARBA" id="ARBA00022771"/>
    </source>
</evidence>
<dbReference type="Pfam" id="PF09329">
    <property type="entry name" value="zf-primase"/>
    <property type="match status" value="1"/>
</dbReference>